<evidence type="ECO:0000313" key="1">
    <source>
        <dbReference type="EMBL" id="MEB3785922.1"/>
    </source>
</evidence>
<dbReference type="Proteomes" id="UP001336015">
    <property type="component" value="Unassembled WGS sequence"/>
</dbReference>
<dbReference type="RefSeq" id="WP_003191504.1">
    <property type="nucleotide sequence ID" value="NZ_CAJFCM010000001.1"/>
</dbReference>
<sequence>MYYLMMWDTGLAAVGRDGCLDRIEIPLDVASFFFRLDVEQFPMLSSLSFDDYDLFFGAQISALADELVAVANINPTISELVKKMLGLLFKAQSLSKAVLFDPFK</sequence>
<name>A0ABU6C1K9_9PSED</name>
<organism evidence="1 2">
    <name type="scientific">Pseudomonas paracarnis</name>
    <dbReference type="NCBI Taxonomy" id="2750625"/>
    <lineage>
        <taxon>Bacteria</taxon>
        <taxon>Pseudomonadati</taxon>
        <taxon>Pseudomonadota</taxon>
        <taxon>Gammaproteobacteria</taxon>
        <taxon>Pseudomonadales</taxon>
        <taxon>Pseudomonadaceae</taxon>
        <taxon>Pseudomonas</taxon>
    </lineage>
</organism>
<dbReference type="EMBL" id="JAJGWQ010000021">
    <property type="protein sequence ID" value="MEB3785922.1"/>
    <property type="molecule type" value="Genomic_DNA"/>
</dbReference>
<proteinExistence type="predicted"/>
<keyword evidence="2" id="KW-1185">Reference proteome</keyword>
<reference evidence="1 2" key="1">
    <citation type="journal article" date="2023" name="Int J Dairy Technol">
        <title>Genome based analysis of Pseudomonas paracarnis RQ057, a strain responsible for blue discoloration spoilage in processed cheese.</title>
        <authorList>
            <person name="Rodrigues Rd.S."/>
            <person name="Machado S.G."/>
            <person name="de Carvalho A.F."/>
            <person name="Nero L.A."/>
        </authorList>
    </citation>
    <scope>NUCLEOTIDE SEQUENCE [LARGE SCALE GENOMIC DNA]</scope>
    <source>
        <strain evidence="1 2">RQ057</strain>
    </source>
</reference>
<gene>
    <name evidence="1" type="ORF">LLW09_25655</name>
</gene>
<accession>A0ABU6C1K9</accession>
<dbReference type="GeneID" id="45735253"/>
<comment type="caution">
    <text evidence="1">The sequence shown here is derived from an EMBL/GenBank/DDBJ whole genome shotgun (WGS) entry which is preliminary data.</text>
</comment>
<evidence type="ECO:0000313" key="2">
    <source>
        <dbReference type="Proteomes" id="UP001336015"/>
    </source>
</evidence>
<protein>
    <submittedName>
        <fullName evidence="1">Uncharacterized protein</fullName>
    </submittedName>
</protein>